<keyword evidence="1" id="KW-1133">Transmembrane helix</keyword>
<keyword evidence="1" id="KW-0812">Transmembrane</keyword>
<protein>
    <submittedName>
        <fullName evidence="3">VanZ like family protein</fullName>
    </submittedName>
</protein>
<dbReference type="Proteomes" id="UP000199589">
    <property type="component" value="Unassembled WGS sequence"/>
</dbReference>
<name>A0A1I3WM35_9LACT</name>
<dbReference type="NCBIfam" id="NF037970">
    <property type="entry name" value="vanZ_1"/>
    <property type="match status" value="1"/>
</dbReference>
<evidence type="ECO:0000313" key="3">
    <source>
        <dbReference type="EMBL" id="SFK08588.1"/>
    </source>
</evidence>
<gene>
    <name evidence="3" type="ORF">SAMN04488569_10098</name>
</gene>
<dbReference type="Pfam" id="PF04892">
    <property type="entry name" value="VanZ"/>
    <property type="match status" value="1"/>
</dbReference>
<dbReference type="AlphaFoldDB" id="A0A1I3WM35"/>
<dbReference type="OrthoDB" id="291892at2"/>
<evidence type="ECO:0000259" key="2">
    <source>
        <dbReference type="Pfam" id="PF04892"/>
    </source>
</evidence>
<feature type="transmembrane region" description="Helical" evidence="1">
    <location>
        <begin position="107"/>
        <end position="124"/>
    </location>
</feature>
<feature type="transmembrane region" description="Helical" evidence="1">
    <location>
        <begin position="83"/>
        <end position="100"/>
    </location>
</feature>
<dbReference type="InterPro" id="IPR016747">
    <property type="entry name" value="Phosphotransbutyrylase"/>
</dbReference>
<evidence type="ECO:0000256" key="1">
    <source>
        <dbReference type="SAM" id="Phobius"/>
    </source>
</evidence>
<organism evidence="3 4">
    <name type="scientific">Marinilactibacillus piezotolerans</name>
    <dbReference type="NCBI Taxonomy" id="258723"/>
    <lineage>
        <taxon>Bacteria</taxon>
        <taxon>Bacillati</taxon>
        <taxon>Bacillota</taxon>
        <taxon>Bacilli</taxon>
        <taxon>Lactobacillales</taxon>
        <taxon>Carnobacteriaceae</taxon>
        <taxon>Marinilactibacillus</taxon>
    </lineage>
</organism>
<accession>A0A1I3WM35</accession>
<dbReference type="EMBL" id="FOSJ01000009">
    <property type="protein sequence ID" value="SFK08588.1"/>
    <property type="molecule type" value="Genomic_DNA"/>
</dbReference>
<sequence>MRKTHEWKDTIFILLAFCIMILLYFSSSMSYQDQNVQPFLERILSGEPLKGLLEVVRFSYAGNEVSIQASGYAGFVEFFIRKAAHFGSFFLLGVFWFLGLKNKSSSYILAALLALLLAAGYAGFDELRQSFNPNRTALMEDVYLDSLGAMTGIAISWLMSTRGSNKKSNRRKLKFR</sequence>
<evidence type="ECO:0000313" key="4">
    <source>
        <dbReference type="Proteomes" id="UP000199589"/>
    </source>
</evidence>
<dbReference type="PIRSF" id="PIRSF019083">
    <property type="entry name" value="UCP019083_VanZ"/>
    <property type="match status" value="1"/>
</dbReference>
<keyword evidence="4" id="KW-1185">Reference proteome</keyword>
<feature type="transmembrane region" description="Helical" evidence="1">
    <location>
        <begin position="12"/>
        <end position="31"/>
    </location>
</feature>
<proteinExistence type="predicted"/>
<reference evidence="4" key="1">
    <citation type="submission" date="2016-10" db="EMBL/GenBank/DDBJ databases">
        <authorList>
            <person name="Varghese N."/>
            <person name="Submissions S."/>
        </authorList>
    </citation>
    <scope>NUCLEOTIDE SEQUENCE [LARGE SCALE GENOMIC DNA]</scope>
    <source>
        <strain evidence="4">DSM 16108</strain>
    </source>
</reference>
<feature type="transmembrane region" description="Helical" evidence="1">
    <location>
        <begin position="144"/>
        <end position="161"/>
    </location>
</feature>
<dbReference type="InterPro" id="IPR006976">
    <property type="entry name" value="VanZ-like"/>
</dbReference>
<dbReference type="RefSeq" id="WP_072695445.1">
    <property type="nucleotide sequence ID" value="NZ_FOSJ01000009.1"/>
</dbReference>
<feature type="domain" description="VanZ-like" evidence="2">
    <location>
        <begin position="12"/>
        <end position="159"/>
    </location>
</feature>
<keyword evidence="1" id="KW-0472">Membrane</keyword>